<name>A0A645GU23_9ZZZZ</name>
<sequence length="134" mass="13753">MKKRLLAILMLVLCLCYTGSTFALAPDEESTDGVISPMSALYPDCGLTSNGGSSYTVWASVSSTVSEALTINVKLYRVVGSTLTLITSGSNTVSGTSASVSKSATLSAGSYRVVATATGSISSSGSRTRNYTVN</sequence>
<gene>
    <name evidence="1" type="ORF">SDC9_177199</name>
</gene>
<organism evidence="1">
    <name type="scientific">bioreactor metagenome</name>
    <dbReference type="NCBI Taxonomy" id="1076179"/>
    <lineage>
        <taxon>unclassified sequences</taxon>
        <taxon>metagenomes</taxon>
        <taxon>ecological metagenomes</taxon>
    </lineage>
</organism>
<accession>A0A645GU23</accession>
<proteinExistence type="predicted"/>
<evidence type="ECO:0000313" key="1">
    <source>
        <dbReference type="EMBL" id="MPN29746.1"/>
    </source>
</evidence>
<comment type="caution">
    <text evidence="1">The sequence shown here is derived from an EMBL/GenBank/DDBJ whole genome shotgun (WGS) entry which is preliminary data.</text>
</comment>
<dbReference type="EMBL" id="VSSQ01080581">
    <property type="protein sequence ID" value="MPN29746.1"/>
    <property type="molecule type" value="Genomic_DNA"/>
</dbReference>
<protein>
    <submittedName>
        <fullName evidence="1">Uncharacterized protein</fullName>
    </submittedName>
</protein>
<dbReference type="AlphaFoldDB" id="A0A645GU23"/>
<reference evidence="1" key="1">
    <citation type="submission" date="2019-08" db="EMBL/GenBank/DDBJ databases">
        <authorList>
            <person name="Kucharzyk K."/>
            <person name="Murdoch R.W."/>
            <person name="Higgins S."/>
            <person name="Loffler F."/>
        </authorList>
    </citation>
    <scope>NUCLEOTIDE SEQUENCE</scope>
</reference>